<dbReference type="NCBIfam" id="TIGR00254">
    <property type="entry name" value="GGDEF"/>
    <property type="match status" value="1"/>
</dbReference>
<organism evidence="3 4">
    <name type="scientific">Ornithinibacillus salinisoli</name>
    <dbReference type="NCBI Taxonomy" id="1848459"/>
    <lineage>
        <taxon>Bacteria</taxon>
        <taxon>Bacillati</taxon>
        <taxon>Bacillota</taxon>
        <taxon>Bacilli</taxon>
        <taxon>Bacillales</taxon>
        <taxon>Bacillaceae</taxon>
        <taxon>Ornithinibacillus</taxon>
    </lineage>
</organism>
<reference evidence="4" key="1">
    <citation type="journal article" date="2019" name="Int. J. Syst. Evol. Microbiol.">
        <title>The Global Catalogue of Microorganisms (GCM) 10K type strain sequencing project: providing services to taxonomists for standard genome sequencing and annotation.</title>
        <authorList>
            <consortium name="The Broad Institute Genomics Platform"/>
            <consortium name="The Broad Institute Genome Sequencing Center for Infectious Disease"/>
            <person name="Wu L."/>
            <person name="Ma J."/>
        </authorList>
    </citation>
    <scope>NUCLEOTIDE SEQUENCE [LARGE SCALE GENOMIC DNA]</scope>
    <source>
        <strain evidence="4">R28</strain>
    </source>
</reference>
<dbReference type="Gene3D" id="3.30.70.270">
    <property type="match status" value="1"/>
</dbReference>
<dbReference type="PANTHER" id="PTHR46663:SF2">
    <property type="entry name" value="GGDEF DOMAIN-CONTAINING PROTEIN"/>
    <property type="match status" value="1"/>
</dbReference>
<name>A0ABW4W5X1_9BACI</name>
<dbReference type="RefSeq" id="WP_377558443.1">
    <property type="nucleotide sequence ID" value="NZ_JBHUHQ010000038.1"/>
</dbReference>
<keyword evidence="4" id="KW-1185">Reference proteome</keyword>
<evidence type="ECO:0000313" key="4">
    <source>
        <dbReference type="Proteomes" id="UP001597383"/>
    </source>
</evidence>
<dbReference type="GO" id="GO:0052621">
    <property type="term" value="F:diguanylate cyclase activity"/>
    <property type="evidence" value="ECO:0007669"/>
    <property type="project" value="UniProtKB-EC"/>
</dbReference>
<keyword evidence="3" id="KW-0808">Transferase</keyword>
<dbReference type="InterPro" id="IPR000160">
    <property type="entry name" value="GGDEF_dom"/>
</dbReference>
<dbReference type="InterPro" id="IPR029787">
    <property type="entry name" value="Nucleotide_cyclase"/>
</dbReference>
<dbReference type="Proteomes" id="UP001597383">
    <property type="component" value="Unassembled WGS sequence"/>
</dbReference>
<evidence type="ECO:0000313" key="3">
    <source>
        <dbReference type="EMBL" id="MFD2046466.1"/>
    </source>
</evidence>
<keyword evidence="1" id="KW-0472">Membrane</keyword>
<proteinExistence type="predicted"/>
<evidence type="ECO:0000259" key="2">
    <source>
        <dbReference type="PROSITE" id="PS50887"/>
    </source>
</evidence>
<feature type="transmembrane region" description="Helical" evidence="1">
    <location>
        <begin position="9"/>
        <end position="30"/>
    </location>
</feature>
<dbReference type="EC" id="2.7.7.65" evidence="3"/>
<accession>A0ABW4W5X1</accession>
<feature type="transmembrane region" description="Helical" evidence="1">
    <location>
        <begin position="299"/>
        <end position="318"/>
    </location>
</feature>
<gene>
    <name evidence="3" type="ORF">ACFSJF_19535</name>
</gene>
<dbReference type="EMBL" id="JBHUHQ010000038">
    <property type="protein sequence ID" value="MFD2046466.1"/>
    <property type="molecule type" value="Genomic_DNA"/>
</dbReference>
<keyword evidence="3" id="KW-0548">Nucleotidyltransferase</keyword>
<keyword evidence="1" id="KW-1133">Transmembrane helix</keyword>
<dbReference type="PANTHER" id="PTHR46663">
    <property type="entry name" value="DIGUANYLATE CYCLASE DGCT-RELATED"/>
    <property type="match status" value="1"/>
</dbReference>
<sequence>MKSNFRLKLFLVMIVFAIVISFTMAIINYVKEREQAIDQNQLQAQQIEDIVYDSIRMIDKAYSIIDQDTTQNMEENSRILLDKYEDNPNFNTWNFKKLKDDLGMDVYIINDKNVITHSSFKPDLGLDFSQCCNEFSQLLDERRVSEEIHIDGMDLQQKTGEIKKFSYVPTPDKKYLIELGYALEDGMIFQEFNFFHKINELVEQYPMLNEINILNTDGFIFGKSTEEEHLPANRKEIFNQTVKGKNSGEIESDWHGEQALYRYVFYSADKNRGISTNRVLEIIYNENELQSILSKNTKLFIIQLLIVLSVTIILALIITKWVARPMYLAFHDSLTGVKNRAAFDECIQVAINNQNWFALYMLDLDNFKLVNDKLGHDQGDYVLILIAQTIQSAVPHNGLTFRLGGDEFAVILPVEELQQVEEVAHNIIEKLKASLHQHEYLADLNVTASIGIAMAPENGMDAEMLTKKADIALYKAKEKGKNQYWCLSLANSLD</sequence>
<comment type="caution">
    <text evidence="3">The sequence shown here is derived from an EMBL/GenBank/DDBJ whole genome shotgun (WGS) entry which is preliminary data.</text>
</comment>
<dbReference type="CDD" id="cd01949">
    <property type="entry name" value="GGDEF"/>
    <property type="match status" value="1"/>
</dbReference>
<protein>
    <submittedName>
        <fullName evidence="3">GGDEF domain-containing protein</fullName>
        <ecNumber evidence="3">2.7.7.65</ecNumber>
    </submittedName>
</protein>
<dbReference type="SMART" id="SM00267">
    <property type="entry name" value="GGDEF"/>
    <property type="match status" value="1"/>
</dbReference>
<dbReference type="InterPro" id="IPR043128">
    <property type="entry name" value="Rev_trsase/Diguanyl_cyclase"/>
</dbReference>
<keyword evidence="1" id="KW-0812">Transmembrane</keyword>
<dbReference type="PROSITE" id="PS50887">
    <property type="entry name" value="GGDEF"/>
    <property type="match status" value="1"/>
</dbReference>
<feature type="domain" description="GGDEF" evidence="2">
    <location>
        <begin position="355"/>
        <end position="489"/>
    </location>
</feature>
<dbReference type="InterPro" id="IPR052163">
    <property type="entry name" value="DGC-Regulatory_Protein"/>
</dbReference>
<evidence type="ECO:0000256" key="1">
    <source>
        <dbReference type="SAM" id="Phobius"/>
    </source>
</evidence>
<dbReference type="SUPFAM" id="SSF55073">
    <property type="entry name" value="Nucleotide cyclase"/>
    <property type="match status" value="1"/>
</dbReference>
<dbReference type="Pfam" id="PF00990">
    <property type="entry name" value="GGDEF"/>
    <property type="match status" value="1"/>
</dbReference>